<name>A0A917T0S6_9RHOB</name>
<keyword evidence="3" id="KW-1185">Reference proteome</keyword>
<dbReference type="Proteomes" id="UP000649829">
    <property type="component" value="Unassembled WGS sequence"/>
</dbReference>
<evidence type="ECO:0000313" key="3">
    <source>
        <dbReference type="Proteomes" id="UP000649829"/>
    </source>
</evidence>
<feature type="chain" id="PRO_5036927647" evidence="1">
    <location>
        <begin position="21"/>
        <end position="97"/>
    </location>
</feature>
<sequence length="97" mass="10702">MKRIITTSALALALAGPALAATEYTNNGVVPPREYQQDVVGQTIEPDARTVVKTDRVFDPKAAAVIDQENVNQYIFNDDGQRVEAGGNYKMEDARYR</sequence>
<keyword evidence="1" id="KW-0732">Signal</keyword>
<feature type="signal peptide" evidence="1">
    <location>
        <begin position="1"/>
        <end position="20"/>
    </location>
</feature>
<evidence type="ECO:0000313" key="2">
    <source>
        <dbReference type="EMBL" id="GGM04150.1"/>
    </source>
</evidence>
<dbReference type="AlphaFoldDB" id="A0A917T0S6"/>
<dbReference type="EMBL" id="BMLF01000002">
    <property type="protein sequence ID" value="GGM04150.1"/>
    <property type="molecule type" value="Genomic_DNA"/>
</dbReference>
<reference evidence="2" key="1">
    <citation type="journal article" date="2014" name="Int. J. Syst. Evol. Microbiol.">
        <title>Complete genome sequence of Corynebacterium casei LMG S-19264T (=DSM 44701T), isolated from a smear-ripened cheese.</title>
        <authorList>
            <consortium name="US DOE Joint Genome Institute (JGI-PGF)"/>
            <person name="Walter F."/>
            <person name="Albersmeier A."/>
            <person name="Kalinowski J."/>
            <person name="Ruckert C."/>
        </authorList>
    </citation>
    <scope>NUCLEOTIDE SEQUENCE</scope>
    <source>
        <strain evidence="2">CGMCC 1.6293</strain>
    </source>
</reference>
<protein>
    <submittedName>
        <fullName evidence="2">Uncharacterized protein</fullName>
    </submittedName>
</protein>
<organism evidence="2 3">
    <name type="scientific">Pseudooceanicola nanhaiensis</name>
    <dbReference type="NCBI Taxonomy" id="375761"/>
    <lineage>
        <taxon>Bacteria</taxon>
        <taxon>Pseudomonadati</taxon>
        <taxon>Pseudomonadota</taxon>
        <taxon>Alphaproteobacteria</taxon>
        <taxon>Rhodobacterales</taxon>
        <taxon>Paracoccaceae</taxon>
        <taxon>Pseudooceanicola</taxon>
    </lineage>
</organism>
<comment type="caution">
    <text evidence="2">The sequence shown here is derived from an EMBL/GenBank/DDBJ whole genome shotgun (WGS) entry which is preliminary data.</text>
</comment>
<accession>A0A917T0S6</accession>
<evidence type="ECO:0000256" key="1">
    <source>
        <dbReference type="SAM" id="SignalP"/>
    </source>
</evidence>
<dbReference type="RefSeq" id="WP_028287429.1">
    <property type="nucleotide sequence ID" value="NZ_BMLF01000002.1"/>
</dbReference>
<gene>
    <name evidence="2" type="ORF">GCM10011534_27390</name>
</gene>
<proteinExistence type="predicted"/>
<reference evidence="2" key="2">
    <citation type="submission" date="2020-09" db="EMBL/GenBank/DDBJ databases">
        <authorList>
            <person name="Sun Q."/>
            <person name="Zhou Y."/>
        </authorList>
    </citation>
    <scope>NUCLEOTIDE SEQUENCE</scope>
    <source>
        <strain evidence="2">CGMCC 1.6293</strain>
    </source>
</reference>